<feature type="region of interest" description="Disordered" evidence="1">
    <location>
        <begin position="76"/>
        <end position="101"/>
    </location>
</feature>
<name>A0ABD1Y8U0_9MARC</name>
<evidence type="ECO:0000313" key="2">
    <source>
        <dbReference type="EMBL" id="KAL2621814.1"/>
    </source>
</evidence>
<feature type="region of interest" description="Disordered" evidence="1">
    <location>
        <begin position="1"/>
        <end position="59"/>
    </location>
</feature>
<reference evidence="2 3" key="1">
    <citation type="submission" date="2024-09" db="EMBL/GenBank/DDBJ databases">
        <title>Chromosome-scale assembly of Riccia fluitans.</title>
        <authorList>
            <person name="Paukszto L."/>
            <person name="Sawicki J."/>
            <person name="Karawczyk K."/>
            <person name="Piernik-Szablinska J."/>
            <person name="Szczecinska M."/>
            <person name="Mazdziarz M."/>
        </authorList>
    </citation>
    <scope>NUCLEOTIDE SEQUENCE [LARGE SCALE GENOMIC DNA]</scope>
    <source>
        <strain evidence="2">Rf_01</strain>
        <tissue evidence="2">Aerial parts of the thallus</tissue>
    </source>
</reference>
<accession>A0ABD1Y8U0</accession>
<proteinExistence type="predicted"/>
<evidence type="ECO:0000256" key="1">
    <source>
        <dbReference type="SAM" id="MobiDB-lite"/>
    </source>
</evidence>
<organism evidence="2 3">
    <name type="scientific">Riccia fluitans</name>
    <dbReference type="NCBI Taxonomy" id="41844"/>
    <lineage>
        <taxon>Eukaryota</taxon>
        <taxon>Viridiplantae</taxon>
        <taxon>Streptophyta</taxon>
        <taxon>Embryophyta</taxon>
        <taxon>Marchantiophyta</taxon>
        <taxon>Marchantiopsida</taxon>
        <taxon>Marchantiidae</taxon>
        <taxon>Marchantiales</taxon>
        <taxon>Ricciaceae</taxon>
        <taxon>Riccia</taxon>
    </lineage>
</organism>
<comment type="caution">
    <text evidence="2">The sequence shown here is derived from an EMBL/GenBank/DDBJ whole genome shotgun (WGS) entry which is preliminary data.</text>
</comment>
<dbReference type="EMBL" id="JBHFFA010000006">
    <property type="protein sequence ID" value="KAL2621814.1"/>
    <property type="molecule type" value="Genomic_DNA"/>
</dbReference>
<dbReference type="Proteomes" id="UP001605036">
    <property type="component" value="Unassembled WGS sequence"/>
</dbReference>
<dbReference type="AlphaFoldDB" id="A0ABD1Y8U0"/>
<protein>
    <submittedName>
        <fullName evidence="2">Uncharacterized protein</fullName>
    </submittedName>
</protein>
<gene>
    <name evidence="2" type="ORF">R1flu_002019</name>
</gene>
<keyword evidence="3" id="KW-1185">Reference proteome</keyword>
<sequence>MSAGLAIDLQEHSAAAGFTLSHRTTSELSKQEDESPTSGCGHQEHYRTSPEGDGAVGEHLSTGAISQGAQLHCQLQTDRRDSVVSATNSDPVKTPFCDTGSPDCHHSTVALR</sequence>
<evidence type="ECO:0000313" key="3">
    <source>
        <dbReference type="Proteomes" id="UP001605036"/>
    </source>
</evidence>